<sequence>DINHTVLDMFSGDQRTFLSADNAIIEEGADNYNVYPVEYLNSLNPSSMPSYKLKLKIGCPIMLLRNLAPSQGLCNGAHLIVTHFTNYVIEARILCGDK</sequence>
<comment type="caution">
    <text evidence="2">The sequence shown here is derived from an EMBL/GenBank/DDBJ whole genome shotgun (WGS) entry which is preliminary data.</text>
</comment>
<dbReference type="AlphaFoldDB" id="A0A9N9NU19"/>
<keyword evidence="3" id="KW-1185">Reference proteome</keyword>
<dbReference type="OrthoDB" id="3691720at2759"/>
<dbReference type="InterPro" id="IPR027417">
    <property type="entry name" value="P-loop_NTPase"/>
</dbReference>
<name>A0A9N9NU19_9GLOM</name>
<feature type="non-terminal residue" evidence="2">
    <location>
        <position position="98"/>
    </location>
</feature>
<dbReference type="SUPFAM" id="SSF52540">
    <property type="entry name" value="P-loop containing nucleoside triphosphate hydrolases"/>
    <property type="match status" value="1"/>
</dbReference>
<reference evidence="2" key="1">
    <citation type="submission" date="2021-06" db="EMBL/GenBank/DDBJ databases">
        <authorList>
            <person name="Kallberg Y."/>
            <person name="Tangrot J."/>
            <person name="Rosling A."/>
        </authorList>
    </citation>
    <scope>NUCLEOTIDE SEQUENCE</scope>
    <source>
        <strain evidence="2">FL130A</strain>
    </source>
</reference>
<proteinExistence type="predicted"/>
<feature type="non-terminal residue" evidence="2">
    <location>
        <position position="1"/>
    </location>
</feature>
<feature type="domain" description="DNA helicase Pif1-like 2B" evidence="1">
    <location>
        <begin position="38"/>
        <end position="84"/>
    </location>
</feature>
<organism evidence="2 3">
    <name type="scientific">Ambispora leptoticha</name>
    <dbReference type="NCBI Taxonomy" id="144679"/>
    <lineage>
        <taxon>Eukaryota</taxon>
        <taxon>Fungi</taxon>
        <taxon>Fungi incertae sedis</taxon>
        <taxon>Mucoromycota</taxon>
        <taxon>Glomeromycotina</taxon>
        <taxon>Glomeromycetes</taxon>
        <taxon>Archaeosporales</taxon>
        <taxon>Ambisporaceae</taxon>
        <taxon>Ambispora</taxon>
    </lineage>
</organism>
<dbReference type="Pfam" id="PF21530">
    <property type="entry name" value="Pif1_2B_dom"/>
    <property type="match status" value="1"/>
</dbReference>
<evidence type="ECO:0000313" key="3">
    <source>
        <dbReference type="Proteomes" id="UP000789508"/>
    </source>
</evidence>
<dbReference type="InterPro" id="IPR049163">
    <property type="entry name" value="Pif1-like_2B_dom"/>
</dbReference>
<dbReference type="PANTHER" id="PTHR10492:SF57">
    <property type="entry name" value="ATP-DEPENDENT DNA HELICASE"/>
    <property type="match status" value="1"/>
</dbReference>
<accession>A0A9N9NU19</accession>
<evidence type="ECO:0000259" key="1">
    <source>
        <dbReference type="Pfam" id="PF21530"/>
    </source>
</evidence>
<protein>
    <submittedName>
        <fullName evidence="2">10256_t:CDS:1</fullName>
    </submittedName>
</protein>
<gene>
    <name evidence="2" type="ORF">ALEPTO_LOCUS13526</name>
</gene>
<dbReference type="EMBL" id="CAJVPS010044248">
    <property type="protein sequence ID" value="CAG8757184.1"/>
    <property type="molecule type" value="Genomic_DNA"/>
</dbReference>
<evidence type="ECO:0000313" key="2">
    <source>
        <dbReference type="EMBL" id="CAG8757184.1"/>
    </source>
</evidence>
<dbReference type="Proteomes" id="UP000789508">
    <property type="component" value="Unassembled WGS sequence"/>
</dbReference>
<dbReference type="PANTHER" id="PTHR10492">
    <property type="match status" value="1"/>
</dbReference>